<feature type="region of interest" description="Disordered" evidence="1">
    <location>
        <begin position="23"/>
        <end position="44"/>
    </location>
</feature>
<protein>
    <submittedName>
        <fullName evidence="2">Uncharacterized protein</fullName>
    </submittedName>
</protein>
<feature type="region of interest" description="Disordered" evidence="1">
    <location>
        <begin position="67"/>
        <end position="98"/>
    </location>
</feature>
<dbReference type="InterPro" id="IPR036770">
    <property type="entry name" value="Ankyrin_rpt-contain_sf"/>
</dbReference>
<reference evidence="3 4" key="2">
    <citation type="submission" date="2024-05" db="EMBL/GenBank/DDBJ databases">
        <authorList>
            <person name="Chen Y."/>
            <person name="Shah S."/>
            <person name="Dougan E. K."/>
            <person name="Thang M."/>
            <person name="Chan C."/>
        </authorList>
    </citation>
    <scope>NUCLEOTIDE SEQUENCE [LARGE SCALE GENOMIC DNA]</scope>
</reference>
<dbReference type="AlphaFoldDB" id="A0A9P1FN46"/>
<name>A0A9P1FN46_9DINO</name>
<sequence length="240" mass="27042">MVIADHQLSAIHELEPATEQPLCEAWNDDSPPPPPPRPPRRTLTGSCGGFWDKFRCSFASDARVNSEEETGVQSFTSRTEIAPESSPDSTVGSDARSVRSNGRLGLADRVVRKHQKNYLQARLHVVTFLESNGFKEIDVNCKKSKSFGLIRTYPLHEATKQENAYVVFWLLYLGADPFLKDSSGRTAIDYVNPLTTDPQVIRVFQNLHIQRQFQRIWPPPGLDDLLLERQIDPLANSDGR</sequence>
<dbReference type="Proteomes" id="UP001152797">
    <property type="component" value="Unassembled WGS sequence"/>
</dbReference>
<comment type="caution">
    <text evidence="2">The sequence shown here is derived from an EMBL/GenBank/DDBJ whole genome shotgun (WGS) entry which is preliminary data.</text>
</comment>
<keyword evidence="4" id="KW-1185">Reference proteome</keyword>
<dbReference type="EMBL" id="CAMXCT010000557">
    <property type="protein sequence ID" value="CAI3980435.1"/>
    <property type="molecule type" value="Genomic_DNA"/>
</dbReference>
<dbReference type="EMBL" id="CAMXCT020000557">
    <property type="protein sequence ID" value="CAL1133810.1"/>
    <property type="molecule type" value="Genomic_DNA"/>
</dbReference>
<dbReference type="Gene3D" id="1.25.40.20">
    <property type="entry name" value="Ankyrin repeat-containing domain"/>
    <property type="match status" value="1"/>
</dbReference>
<evidence type="ECO:0000256" key="1">
    <source>
        <dbReference type="SAM" id="MobiDB-lite"/>
    </source>
</evidence>
<reference evidence="2" key="1">
    <citation type="submission" date="2022-10" db="EMBL/GenBank/DDBJ databases">
        <authorList>
            <person name="Chen Y."/>
            <person name="Dougan E. K."/>
            <person name="Chan C."/>
            <person name="Rhodes N."/>
            <person name="Thang M."/>
        </authorList>
    </citation>
    <scope>NUCLEOTIDE SEQUENCE</scope>
</reference>
<dbReference type="OrthoDB" id="431270at2759"/>
<dbReference type="SUPFAM" id="SSF48403">
    <property type="entry name" value="Ankyrin repeat"/>
    <property type="match status" value="1"/>
</dbReference>
<proteinExistence type="predicted"/>
<gene>
    <name evidence="2" type="ORF">C1SCF055_LOCUS8306</name>
</gene>
<accession>A0A9P1FN46</accession>
<evidence type="ECO:0000313" key="3">
    <source>
        <dbReference type="EMBL" id="CAL4767747.1"/>
    </source>
</evidence>
<organism evidence="2">
    <name type="scientific">Cladocopium goreaui</name>
    <dbReference type="NCBI Taxonomy" id="2562237"/>
    <lineage>
        <taxon>Eukaryota</taxon>
        <taxon>Sar</taxon>
        <taxon>Alveolata</taxon>
        <taxon>Dinophyceae</taxon>
        <taxon>Suessiales</taxon>
        <taxon>Symbiodiniaceae</taxon>
        <taxon>Cladocopium</taxon>
    </lineage>
</organism>
<evidence type="ECO:0000313" key="2">
    <source>
        <dbReference type="EMBL" id="CAI3980435.1"/>
    </source>
</evidence>
<dbReference type="EMBL" id="CAMXCT030000557">
    <property type="protein sequence ID" value="CAL4767747.1"/>
    <property type="molecule type" value="Genomic_DNA"/>
</dbReference>
<evidence type="ECO:0000313" key="4">
    <source>
        <dbReference type="Proteomes" id="UP001152797"/>
    </source>
</evidence>